<dbReference type="AlphaFoldDB" id="A0A1V4HND8"/>
<dbReference type="STRING" id="1469647.BC351_22695"/>
<evidence type="ECO:0000313" key="3">
    <source>
        <dbReference type="Proteomes" id="UP000190626"/>
    </source>
</evidence>
<organism evidence="2 3">
    <name type="scientific">Paenibacillus ferrarius</name>
    <dbReference type="NCBI Taxonomy" id="1469647"/>
    <lineage>
        <taxon>Bacteria</taxon>
        <taxon>Bacillati</taxon>
        <taxon>Bacillota</taxon>
        <taxon>Bacilli</taxon>
        <taxon>Bacillales</taxon>
        <taxon>Paenibacillaceae</taxon>
        <taxon>Paenibacillus</taxon>
    </lineage>
</organism>
<dbReference type="Pfam" id="PF10137">
    <property type="entry name" value="CAP12-PCTIR_TIR"/>
    <property type="match status" value="1"/>
</dbReference>
<proteinExistence type="predicted"/>
<evidence type="ECO:0000259" key="1">
    <source>
        <dbReference type="Pfam" id="PF10137"/>
    </source>
</evidence>
<dbReference type="EMBL" id="MBTG01000009">
    <property type="protein sequence ID" value="OPH58620.1"/>
    <property type="molecule type" value="Genomic_DNA"/>
</dbReference>
<accession>A0A1V4HND8</accession>
<dbReference type="Proteomes" id="UP000190626">
    <property type="component" value="Unassembled WGS sequence"/>
</dbReference>
<feature type="domain" description="CD-NTase-associated protein 12/Pycsar effector protein TIR" evidence="1">
    <location>
        <begin position="19"/>
        <end position="137"/>
    </location>
</feature>
<name>A0A1V4HND8_9BACL</name>
<protein>
    <recommendedName>
        <fullName evidence="1">CD-NTase-associated protein 12/Pycsar effector protein TIR domain-containing protein</fullName>
    </recommendedName>
</protein>
<comment type="caution">
    <text evidence="2">The sequence shown here is derived from an EMBL/GenBank/DDBJ whole genome shotgun (WGS) entry which is preliminary data.</text>
</comment>
<dbReference type="InterPro" id="IPR019302">
    <property type="entry name" value="CAP12/PCTIR_TIR_dom"/>
</dbReference>
<dbReference type="OrthoDB" id="5497289at2"/>
<gene>
    <name evidence="2" type="ORF">BC351_22695</name>
</gene>
<reference evidence="3" key="1">
    <citation type="submission" date="2016-07" db="EMBL/GenBank/DDBJ databases">
        <authorList>
            <person name="Florea S."/>
            <person name="Webb J.S."/>
            <person name="Jaromczyk J."/>
            <person name="Schardl C.L."/>
        </authorList>
    </citation>
    <scope>NUCLEOTIDE SEQUENCE [LARGE SCALE GENOMIC DNA]</scope>
    <source>
        <strain evidence="3">CY1</strain>
    </source>
</reference>
<dbReference type="GO" id="GO:0050135">
    <property type="term" value="F:NADP+ nucleosidase activity"/>
    <property type="evidence" value="ECO:0007669"/>
    <property type="project" value="InterPro"/>
</dbReference>
<sequence length="168" mass="18564">MMMISDEEVILLSISQQAKLFIGSSAESIEVAEALQANLHYSCDVTIWSQLLFPPSHTILAPLIQQAQASDFAIFVFQPNDLTLLRDSLVSSVRDNVILELGLFIGQIGLERTYFLIPEREELHIATDLLGLTPLMYNPNHSSGLLAGLGPATFIVKQMLGRLGLRQK</sequence>
<evidence type="ECO:0000313" key="2">
    <source>
        <dbReference type="EMBL" id="OPH58620.1"/>
    </source>
</evidence>
<keyword evidence="3" id="KW-1185">Reference proteome</keyword>